<dbReference type="PROSITE" id="PS00059">
    <property type="entry name" value="ADH_ZINC"/>
    <property type="match status" value="1"/>
</dbReference>
<dbReference type="SUPFAM" id="SSF51735">
    <property type="entry name" value="NAD(P)-binding Rossmann-fold domains"/>
    <property type="match status" value="1"/>
</dbReference>
<evidence type="ECO:0000256" key="7">
    <source>
        <dbReference type="ARBA" id="ARBA00023027"/>
    </source>
</evidence>
<dbReference type="PANTHER" id="PTHR42940">
    <property type="entry name" value="ALCOHOL DEHYDROGENASE 1-RELATED"/>
    <property type="match status" value="1"/>
</dbReference>
<dbReference type="Gene3D" id="3.90.180.10">
    <property type="entry name" value="Medium-chain alcohol dehydrogenases, catalytic domain"/>
    <property type="match status" value="1"/>
</dbReference>
<evidence type="ECO:0000256" key="5">
    <source>
        <dbReference type="ARBA" id="ARBA00022833"/>
    </source>
</evidence>
<dbReference type="InterPro" id="IPR002328">
    <property type="entry name" value="ADH_Zn_CS"/>
</dbReference>
<dbReference type="InterPro" id="IPR011032">
    <property type="entry name" value="GroES-like_sf"/>
</dbReference>
<dbReference type="Proteomes" id="UP000288859">
    <property type="component" value="Unassembled WGS sequence"/>
</dbReference>
<evidence type="ECO:0000256" key="6">
    <source>
        <dbReference type="ARBA" id="ARBA00023002"/>
    </source>
</evidence>
<dbReference type="VEuPathDB" id="FungiDB:PV10_01629"/>
<dbReference type="PANTHER" id="PTHR42940:SF3">
    <property type="entry name" value="ALCOHOL DEHYDROGENASE 1-RELATED"/>
    <property type="match status" value="1"/>
</dbReference>
<comment type="similarity">
    <text evidence="2 8">Belongs to the zinc-containing alcohol dehydrogenase family.</text>
</comment>
<dbReference type="GO" id="GO:0008270">
    <property type="term" value="F:zinc ion binding"/>
    <property type="evidence" value="ECO:0007669"/>
    <property type="project" value="InterPro"/>
</dbReference>
<comment type="caution">
    <text evidence="10">The sequence shown here is derived from an EMBL/GenBank/DDBJ whole genome shotgun (WGS) entry which is preliminary data.</text>
</comment>
<name>A0A438NH14_EXOME</name>
<dbReference type="EC" id="1.1.1.1" evidence="3"/>
<organism evidence="10 11">
    <name type="scientific">Exophiala mesophila</name>
    <name type="common">Black yeast-like fungus</name>
    <dbReference type="NCBI Taxonomy" id="212818"/>
    <lineage>
        <taxon>Eukaryota</taxon>
        <taxon>Fungi</taxon>
        <taxon>Dikarya</taxon>
        <taxon>Ascomycota</taxon>
        <taxon>Pezizomycotina</taxon>
        <taxon>Eurotiomycetes</taxon>
        <taxon>Chaetothyriomycetidae</taxon>
        <taxon>Chaetothyriales</taxon>
        <taxon>Herpotrichiellaceae</taxon>
        <taxon>Exophiala</taxon>
    </lineage>
</organism>
<dbReference type="SMART" id="SM00829">
    <property type="entry name" value="PKS_ER"/>
    <property type="match status" value="1"/>
</dbReference>
<dbReference type="Pfam" id="PF08240">
    <property type="entry name" value="ADH_N"/>
    <property type="match status" value="1"/>
</dbReference>
<keyword evidence="5 8" id="KW-0862">Zinc</keyword>
<feature type="domain" description="Enoyl reductase (ER)" evidence="9">
    <location>
        <begin position="28"/>
        <end position="362"/>
    </location>
</feature>
<evidence type="ECO:0000256" key="1">
    <source>
        <dbReference type="ARBA" id="ARBA00001947"/>
    </source>
</evidence>
<evidence type="ECO:0000259" key="9">
    <source>
        <dbReference type="SMART" id="SM00829"/>
    </source>
</evidence>
<evidence type="ECO:0000256" key="4">
    <source>
        <dbReference type="ARBA" id="ARBA00022723"/>
    </source>
</evidence>
<dbReference type="AlphaFoldDB" id="A0A438NH14"/>
<dbReference type="EMBL" id="NAJM01000003">
    <property type="protein sequence ID" value="RVX75024.1"/>
    <property type="molecule type" value="Genomic_DNA"/>
</dbReference>
<comment type="cofactor">
    <cofactor evidence="1 8">
        <name>Zn(2+)</name>
        <dbReference type="ChEBI" id="CHEBI:29105"/>
    </cofactor>
</comment>
<dbReference type="InterPro" id="IPR013149">
    <property type="entry name" value="ADH-like_C"/>
</dbReference>
<dbReference type="InterPro" id="IPR020843">
    <property type="entry name" value="ER"/>
</dbReference>
<evidence type="ECO:0000313" key="11">
    <source>
        <dbReference type="Proteomes" id="UP000288859"/>
    </source>
</evidence>
<dbReference type="SUPFAM" id="SSF50129">
    <property type="entry name" value="GroES-like"/>
    <property type="match status" value="1"/>
</dbReference>
<keyword evidence="4 8" id="KW-0479">Metal-binding</keyword>
<dbReference type="Pfam" id="PF00107">
    <property type="entry name" value="ADH_zinc_N"/>
    <property type="match status" value="1"/>
</dbReference>
<dbReference type="InterPro" id="IPR013154">
    <property type="entry name" value="ADH-like_N"/>
</dbReference>
<keyword evidence="6" id="KW-0560">Oxidoreductase</keyword>
<accession>A0A438NH14</accession>
<dbReference type="OrthoDB" id="1879366at2759"/>
<dbReference type="InterPro" id="IPR036291">
    <property type="entry name" value="NAD(P)-bd_dom_sf"/>
</dbReference>
<dbReference type="GO" id="GO:0004022">
    <property type="term" value="F:alcohol dehydrogenase (NAD+) activity"/>
    <property type="evidence" value="ECO:0007669"/>
    <property type="project" value="UniProtKB-EC"/>
</dbReference>
<dbReference type="GO" id="GO:0005737">
    <property type="term" value="C:cytoplasm"/>
    <property type="evidence" value="ECO:0007669"/>
    <property type="project" value="TreeGrafter"/>
</dbReference>
<proteinExistence type="inferred from homology"/>
<sequence>MATSDFDAGIATPGSNDKQQAVFVKDIGPNAQFSVQTTSLPPFKDDEVLIRVSHSGLCHTDVAFAYGEWQQLGFGMSNGNCTPGHEGVGHVVGVGAKVTNLKLGDRVGTKWLRRVCGECSWCMKGDEHLCAHGQIYGQASSGSLQQYVASQAKFTPIIPDAIPMEQAGPLLCAGVTIFRGIKLCNAAPRDWIVISGAGGGLGHLGVQFAAKMGIRIIGIDSGDKKDFCLSLGVDHFIDFQVCQDIPAEVAQVTGRGAKGVLVPVGTPSSYQQATRMLCPGGTLVCIGLPPGSFTLPLQLIEIISGGYTVTGVNASSLRHIQETLDFAAQHRVWSRTQVLPLEAVGQAFKSLKDGKAKGRVVLDLQ</sequence>
<dbReference type="Gene3D" id="3.40.50.720">
    <property type="entry name" value="NAD(P)-binding Rossmann-like Domain"/>
    <property type="match status" value="1"/>
</dbReference>
<dbReference type="FunFam" id="3.40.50.720:FF:000039">
    <property type="entry name" value="Alcohol dehydrogenase AdhP"/>
    <property type="match status" value="1"/>
</dbReference>
<keyword evidence="7" id="KW-0520">NAD</keyword>
<evidence type="ECO:0000256" key="8">
    <source>
        <dbReference type="RuleBase" id="RU361277"/>
    </source>
</evidence>
<evidence type="ECO:0000256" key="3">
    <source>
        <dbReference type="ARBA" id="ARBA00013190"/>
    </source>
</evidence>
<evidence type="ECO:0000256" key="2">
    <source>
        <dbReference type="ARBA" id="ARBA00008072"/>
    </source>
</evidence>
<evidence type="ECO:0000313" key="10">
    <source>
        <dbReference type="EMBL" id="RVX75024.1"/>
    </source>
</evidence>
<protein>
    <recommendedName>
        <fullName evidence="3">alcohol dehydrogenase</fullName>
        <ecNumber evidence="3">1.1.1.1</ecNumber>
    </recommendedName>
</protein>
<reference evidence="10 11" key="1">
    <citation type="submission" date="2017-03" db="EMBL/GenBank/DDBJ databases">
        <title>Genomes of endolithic fungi from Antarctica.</title>
        <authorList>
            <person name="Coleine C."/>
            <person name="Masonjones S."/>
            <person name="Stajich J.E."/>
        </authorList>
    </citation>
    <scope>NUCLEOTIDE SEQUENCE [LARGE SCALE GENOMIC DNA]</scope>
    <source>
        <strain evidence="10 11">CCFEE 6314</strain>
    </source>
</reference>
<gene>
    <name evidence="10" type="ORF">B0A52_01301</name>
</gene>